<keyword evidence="1" id="KW-0479">Metal-binding</keyword>
<feature type="binding site" evidence="2">
    <location>
        <position position="72"/>
    </location>
    <ligand>
        <name>S-adenosyl-L-methionine</name>
        <dbReference type="ChEBI" id="CHEBI:59789"/>
    </ligand>
</feature>
<dbReference type="Pfam" id="PF13649">
    <property type="entry name" value="Methyltransf_25"/>
    <property type="match status" value="1"/>
</dbReference>
<feature type="binding site" evidence="1">
    <location>
        <position position="10"/>
    </location>
    <ligand>
        <name>Zn(2+)</name>
        <dbReference type="ChEBI" id="CHEBI:29105"/>
    </ligand>
</feature>
<dbReference type="Pfam" id="PF21302">
    <property type="entry name" value="Zn_ribbon_RlmA"/>
    <property type="match status" value="1"/>
</dbReference>
<feature type="binding site" evidence="1">
    <location>
        <position position="30"/>
    </location>
    <ligand>
        <name>Zn(2+)</name>
        <dbReference type="ChEBI" id="CHEBI:29105"/>
    </ligand>
</feature>
<dbReference type="EMBL" id="CP046056">
    <property type="protein sequence ID" value="QQD24408.1"/>
    <property type="molecule type" value="Genomic_DNA"/>
</dbReference>
<feature type="binding site" evidence="1">
    <location>
        <position position="26"/>
    </location>
    <ligand>
        <name>Zn(2+)</name>
        <dbReference type="ChEBI" id="CHEBI:29105"/>
    </ligand>
</feature>
<proteinExistence type="predicted"/>
<dbReference type="GO" id="GO:0008168">
    <property type="term" value="F:methyltransferase activity"/>
    <property type="evidence" value="ECO:0007669"/>
    <property type="project" value="UniProtKB-KW"/>
</dbReference>
<keyword evidence="6" id="KW-1185">Reference proteome</keyword>
<dbReference type="Gene3D" id="3.40.50.150">
    <property type="entry name" value="Vaccinia Virus protein VP39"/>
    <property type="match status" value="1"/>
</dbReference>
<feature type="binding site" evidence="1">
    <location>
        <position position="13"/>
    </location>
    <ligand>
        <name>Zn(2+)</name>
        <dbReference type="ChEBI" id="CHEBI:29105"/>
    </ligand>
</feature>
<keyword evidence="5" id="KW-0808">Transferase</keyword>
<evidence type="ECO:0000259" key="3">
    <source>
        <dbReference type="Pfam" id="PF13649"/>
    </source>
</evidence>
<feature type="binding site" evidence="2">
    <location>
        <begin position="103"/>
        <end position="104"/>
    </location>
    <ligand>
        <name>S-adenosyl-L-methionine</name>
        <dbReference type="ChEBI" id="CHEBI:59789"/>
    </ligand>
</feature>
<dbReference type="CDD" id="cd02440">
    <property type="entry name" value="AdoMet_MTases"/>
    <property type="match status" value="1"/>
</dbReference>
<feature type="binding site" evidence="2">
    <location>
        <position position="194"/>
    </location>
    <ligand>
        <name>S-adenosyl-L-methionine</name>
        <dbReference type="ChEBI" id="CHEBI:59789"/>
    </ligand>
</feature>
<keyword evidence="5" id="KW-0489">Methyltransferase</keyword>
<organism evidence="5 6">
    <name type="scientific">Venatoribacter cucullus</name>
    <dbReference type="NCBI Taxonomy" id="2661630"/>
    <lineage>
        <taxon>Bacteria</taxon>
        <taxon>Pseudomonadati</taxon>
        <taxon>Pseudomonadota</taxon>
        <taxon>Gammaproteobacteria</taxon>
        <taxon>Oceanospirillales</taxon>
        <taxon>Oceanospirillaceae</taxon>
        <taxon>Venatoribacter</taxon>
    </lineage>
</organism>
<dbReference type="AlphaFoldDB" id="A0A9X7UWV4"/>
<evidence type="ECO:0000256" key="1">
    <source>
        <dbReference type="PIRSR" id="PIRSR018249-1"/>
    </source>
</evidence>
<dbReference type="InterPro" id="IPR016718">
    <property type="entry name" value="rRNA_m1G-MeTrfase_A_prd"/>
</dbReference>
<keyword evidence="2" id="KW-0949">S-adenosyl-L-methionine</keyword>
<evidence type="ECO:0000256" key="2">
    <source>
        <dbReference type="PIRSR" id="PIRSR018249-2"/>
    </source>
</evidence>
<dbReference type="KEGG" id="vcw:GJQ55_07920"/>
<feature type="domain" description="Methyltransferase" evidence="3">
    <location>
        <begin position="96"/>
        <end position="182"/>
    </location>
</feature>
<feature type="domain" description="23S rRNA (guanine(745)-N(1))-methyltransferase N-terminal" evidence="4">
    <location>
        <begin position="9"/>
        <end position="51"/>
    </location>
</feature>
<reference evidence="5 6" key="1">
    <citation type="submission" date="2019-11" db="EMBL/GenBank/DDBJ databases">
        <title>Venatorbacter sp. nov. a predator of Campylobacter and other Gram-negative bacteria.</title>
        <authorList>
            <person name="Saeedi A."/>
            <person name="Cummings N.J."/>
            <person name="Connerton I.F."/>
            <person name="Connerton P.L."/>
        </authorList>
    </citation>
    <scope>NUCLEOTIDE SEQUENCE [LARGE SCALE GENOMIC DNA]</scope>
    <source>
        <strain evidence="5">XL5</strain>
    </source>
</reference>
<dbReference type="GO" id="GO:0032259">
    <property type="term" value="P:methylation"/>
    <property type="evidence" value="ECO:0007669"/>
    <property type="project" value="UniProtKB-KW"/>
</dbReference>
<dbReference type="InterPro" id="IPR048647">
    <property type="entry name" value="RlmA_N"/>
</dbReference>
<dbReference type="GO" id="GO:0046872">
    <property type="term" value="F:metal ion binding"/>
    <property type="evidence" value="ECO:0007669"/>
    <property type="project" value="UniProtKB-KW"/>
</dbReference>
<dbReference type="InterPro" id="IPR041698">
    <property type="entry name" value="Methyltransf_25"/>
</dbReference>
<evidence type="ECO:0000313" key="6">
    <source>
        <dbReference type="Proteomes" id="UP000596074"/>
    </source>
</evidence>
<evidence type="ECO:0000259" key="4">
    <source>
        <dbReference type="Pfam" id="PF21302"/>
    </source>
</evidence>
<dbReference type="InterPro" id="IPR029063">
    <property type="entry name" value="SAM-dependent_MTases_sf"/>
</dbReference>
<dbReference type="RefSeq" id="WP_228344454.1">
    <property type="nucleotide sequence ID" value="NZ_CP046056.1"/>
</dbReference>
<name>A0A9X7UWV4_9GAMM</name>
<dbReference type="SUPFAM" id="SSF53335">
    <property type="entry name" value="S-adenosyl-L-methionine-dependent methyltransferases"/>
    <property type="match status" value="1"/>
</dbReference>
<dbReference type="PIRSF" id="PIRSF018249">
    <property type="entry name" value="MyrA_prd"/>
    <property type="match status" value="1"/>
</dbReference>
<evidence type="ECO:0000313" key="5">
    <source>
        <dbReference type="EMBL" id="QQD24408.1"/>
    </source>
</evidence>
<gene>
    <name evidence="5" type="ORF">GJQ55_07920</name>
</gene>
<keyword evidence="1" id="KW-0862">Zinc</keyword>
<dbReference type="Proteomes" id="UP000596074">
    <property type="component" value="Chromosome"/>
</dbReference>
<sequence>MMTLPRVIACPVCGLVLQDEAQRWSCANGHSFDRARQGYLNLLVAQHKKSKAPGDNMDMVDARQRLLDSQLYRPISDLLNQWVLELSLNQTAPLHIADVGCGEGYYTQRLQEVLEDHQLAHRLYGVDISKDALKRAARRSNRIDWLVASGGQLPFLPHSLDMITCLFTNLMPQGFARVLKPGAPVILLNTGSDHLLELRQQIYGEVNRQAFDPVPAMQQHGYQLSGDQPLTYQTQLTSQQAIMDLLLMTPHRWKIRDEALQRLQQLDELPITIDVRLQQFTYSGATA</sequence>
<accession>A0A9X7UWV4</accession>
<protein>
    <submittedName>
        <fullName evidence="5">Methyltransferase domain-containing protein</fullName>
    </submittedName>
</protein>